<protein>
    <submittedName>
        <fullName evidence="1">Uncharacterized protein</fullName>
    </submittedName>
</protein>
<evidence type="ECO:0000313" key="1">
    <source>
        <dbReference type="EMBL" id="PWW36078.1"/>
    </source>
</evidence>
<name>A0A855Y6V7_9BACL</name>
<gene>
    <name evidence="1" type="ORF">DET56_111111</name>
</gene>
<dbReference type="Proteomes" id="UP000247078">
    <property type="component" value="Unassembled WGS sequence"/>
</dbReference>
<accession>A0A855Y6V7</accession>
<dbReference type="EMBL" id="QGTZ01000011">
    <property type="protein sequence ID" value="PWW36078.1"/>
    <property type="molecule type" value="Genomic_DNA"/>
</dbReference>
<sequence length="32" mass="3448">MSGSTDVTYIKVANVAAFFVLRVEAMASSRIL</sequence>
<comment type="caution">
    <text evidence="1">The sequence shown here is derived from an EMBL/GenBank/DDBJ whole genome shotgun (WGS) entry which is preliminary data.</text>
</comment>
<organism evidence="1 2">
    <name type="scientific">Paenibacillus pabuli</name>
    <dbReference type="NCBI Taxonomy" id="1472"/>
    <lineage>
        <taxon>Bacteria</taxon>
        <taxon>Bacillati</taxon>
        <taxon>Bacillota</taxon>
        <taxon>Bacilli</taxon>
        <taxon>Bacillales</taxon>
        <taxon>Paenibacillaceae</taxon>
        <taxon>Paenibacillus</taxon>
    </lineage>
</organism>
<reference evidence="1 2" key="1">
    <citation type="submission" date="2018-05" db="EMBL/GenBank/DDBJ databases">
        <title>Freshwater and sediment microbial communities from various areas in North America, analyzing microbe dynamics in response to fracking.</title>
        <authorList>
            <person name="Lamendella R."/>
        </authorList>
    </citation>
    <scope>NUCLEOTIDE SEQUENCE [LARGE SCALE GENOMIC DNA]</scope>
    <source>
        <strain evidence="1 2">DB-3</strain>
    </source>
</reference>
<proteinExistence type="predicted"/>
<evidence type="ECO:0000313" key="2">
    <source>
        <dbReference type="Proteomes" id="UP000247078"/>
    </source>
</evidence>
<dbReference type="AlphaFoldDB" id="A0A855Y6V7"/>